<proteinExistence type="predicted"/>
<accession>A0AC62A6K5</accession>
<evidence type="ECO:0000313" key="1">
    <source>
        <dbReference type="EMBL" id="XUY37387.1"/>
    </source>
</evidence>
<keyword evidence="1" id="KW-0808">Transferase</keyword>
<dbReference type="Proteomes" id="UP000063063">
    <property type="component" value="Chromosome 1"/>
</dbReference>
<sequence length="813" mass="90411">MRNERDIIRKAVPVEPPNTMHRNASLVSQNSSVLSGPANTSNFCDCTRGRAEPDQAWLLGSREGDAASLEKDDGFPDEAALSLPFRFCRHLRGFAAQAVHSRTQRRRLVALIILPAVLVTLYYIGSFATAGHSRQSHGSIELQRKLSTLLDRGTFSVLVQHESALQRLASAQHALDAAAADGKARLRSDQLPSWTLRVIDNNCTMCFDRVTYGAAVARGYGEMAGGRSDQEAKGLPVFATTSTPLGLMGPMLFAMASVTDDVDVAAELPLWSWVSRSYAQQRHLANASPWKSKSTQPQHLVVMGIPSTDQPMRYPLRDAQRATWLTYREVARAENSFTGALLQLYVFAAAERRSDDSTRDTVDTTQLAPTVNEYAAANLQRLAVEGGDATNAPSHVQRRVVLRDGWRDVSKADGAVWESPCIGVKASVVSPEGIVGGASSLAKLSSALSLPATPAFTSAARYMCHVSTALWQEALYHRNSLWLDFLADRHPTTNKKMGMSNSWGVPTEVGMSQKVVIWLNYAYTAFPDVPYLMKGDDDMYLKVPQYLSDLRYTQQGEWGRPRSLTATIPHGDVIPATLGIDDTMDCLYRVWRLYYAGDIIYGNGVGYILDRRLVQAALNPFDSSNALLLKLLTEPYNSSLYNEYLSLIMQYEDVLVGKQVKDHLGAVRQLCPGRRVCYMADRRSRAHQILRPAGSRLTWNSVMTHFGMPAIPYYVHYFHKNELKVAKEAKRLIERGFDVNAIEANATKYMENWVASQVPKTLVGLGSVLDLSWVRGRPRTTYVVAEEDDVAVYDVRYKRAKAHITKCVWESGW</sequence>
<name>A0AC62A6K5_LEIPA</name>
<protein>
    <submittedName>
        <fullName evidence="1">Phosphoglycan beta 1,3 galactosyltransferase, putative</fullName>
    </submittedName>
</protein>
<dbReference type="EMBL" id="CP009370">
    <property type="protein sequence ID" value="XUY37387.1"/>
    <property type="molecule type" value="Genomic_DNA"/>
</dbReference>
<keyword evidence="2" id="KW-1185">Reference proteome</keyword>
<reference evidence="1 2" key="1">
    <citation type="journal article" date="2015" name="Sci. Rep.">
        <title>The genome of Leishmania panamensis: insights into genomics of the L. (Viannia) subgenus.</title>
        <authorList>
            <person name="Llanes A."/>
            <person name="Restrepo C.M."/>
            <person name="Vecchio G.D."/>
            <person name="Anguizola F.J."/>
            <person name="Lleonart R."/>
        </authorList>
    </citation>
    <scope>NUCLEOTIDE SEQUENCE [LARGE SCALE GENOMIC DNA]</scope>
    <source>
        <strain evidence="1 2">MHOM/PA/94/PSC-1</strain>
    </source>
</reference>
<evidence type="ECO:0000313" key="2">
    <source>
        <dbReference type="Proteomes" id="UP000063063"/>
    </source>
</evidence>
<keyword evidence="1" id="KW-0328">Glycosyltransferase</keyword>
<gene>
    <name evidence="1" type="ORF">LPMP_0120020</name>
</gene>
<organism evidence="1 2">
    <name type="scientific">Leishmania panamensis</name>
    <dbReference type="NCBI Taxonomy" id="5679"/>
    <lineage>
        <taxon>Eukaryota</taxon>
        <taxon>Discoba</taxon>
        <taxon>Euglenozoa</taxon>
        <taxon>Kinetoplastea</taxon>
        <taxon>Metakinetoplastina</taxon>
        <taxon>Trypanosomatida</taxon>
        <taxon>Trypanosomatidae</taxon>
        <taxon>Leishmaniinae</taxon>
        <taxon>Leishmania</taxon>
        <taxon>Leishmania guyanensis species complex</taxon>
    </lineage>
</organism>